<dbReference type="GO" id="GO:0016020">
    <property type="term" value="C:membrane"/>
    <property type="evidence" value="ECO:0007669"/>
    <property type="project" value="TreeGrafter"/>
</dbReference>
<keyword evidence="1" id="KW-1133">Transmembrane helix</keyword>
<feature type="transmembrane region" description="Helical" evidence="1">
    <location>
        <begin position="101"/>
        <end position="121"/>
    </location>
</feature>
<evidence type="ECO:0000313" key="2">
    <source>
        <dbReference type="EMBL" id="GHD31442.1"/>
    </source>
</evidence>
<keyword evidence="1" id="KW-0472">Membrane</keyword>
<evidence type="ECO:0008006" key="4">
    <source>
        <dbReference type="Google" id="ProtNLM"/>
    </source>
</evidence>
<name>A0A919CJJ5_9GAMM</name>
<dbReference type="RefSeq" id="WP_229802628.1">
    <property type="nucleotide sequence ID" value="NZ_BMYM01000001.1"/>
</dbReference>
<comment type="caution">
    <text evidence="2">The sequence shown here is derived from an EMBL/GenBank/DDBJ whole genome shotgun (WGS) entry which is preliminary data.</text>
</comment>
<dbReference type="PROSITE" id="PS50244">
    <property type="entry name" value="S5A_REDUCTASE"/>
    <property type="match status" value="1"/>
</dbReference>
<dbReference type="Pfam" id="PF06966">
    <property type="entry name" value="DUF1295"/>
    <property type="match status" value="1"/>
</dbReference>
<dbReference type="InterPro" id="IPR010721">
    <property type="entry name" value="UstE-like"/>
</dbReference>
<feature type="transmembrane region" description="Helical" evidence="1">
    <location>
        <begin position="228"/>
        <end position="246"/>
    </location>
</feature>
<accession>A0A919CJJ5</accession>
<proteinExistence type="predicted"/>
<feature type="transmembrane region" description="Helical" evidence="1">
    <location>
        <begin position="49"/>
        <end position="67"/>
    </location>
</feature>
<protein>
    <recommendedName>
        <fullName evidence="4">Steroid 5-alpha reductase C-terminal domain-containing protein</fullName>
    </recommendedName>
</protein>
<dbReference type="Gene3D" id="1.20.120.1630">
    <property type="match status" value="1"/>
</dbReference>
<sequence>MTDADHAHESETMTKAEGLVRITIAYVVALFLGGASLYALDGSPLADAFYADIIATLVIFMFSRFYANSSFYDAYWTVIPPFLALYWFAVSDIAIDPTRGLMVIGLILYWATRLTLNWAYYWEGMHHEDWRYSMLREKAPKVAVFTDLFGVHLFPTLQVFAGMLPVYAVYCLGEAPLNWLDWVAFIVTFAAITLQMLSDFQLHDFVAQRGEGQHLDTGLWAWSRHPNYLGELGLWFGLFLFGLAAYPQGWYWHSIGIIAMTLMFVFASIPMMEKRSLERRPEYQQVIDRVSMLIPWPPKPRV</sequence>
<feature type="transmembrane region" description="Helical" evidence="1">
    <location>
        <begin position="142"/>
        <end position="167"/>
    </location>
</feature>
<dbReference type="PANTHER" id="PTHR32251">
    <property type="entry name" value="3-OXO-5-ALPHA-STEROID 4-DEHYDROGENASE"/>
    <property type="match status" value="1"/>
</dbReference>
<reference evidence="2" key="2">
    <citation type="submission" date="2020-09" db="EMBL/GenBank/DDBJ databases">
        <authorList>
            <person name="Sun Q."/>
            <person name="Kim S."/>
        </authorList>
    </citation>
    <scope>NUCLEOTIDE SEQUENCE</scope>
    <source>
        <strain evidence="2">KCTC 23430</strain>
    </source>
</reference>
<dbReference type="EMBL" id="BMYM01000001">
    <property type="protein sequence ID" value="GHD31442.1"/>
    <property type="molecule type" value="Genomic_DNA"/>
</dbReference>
<feature type="transmembrane region" description="Helical" evidence="1">
    <location>
        <begin position="252"/>
        <end position="272"/>
    </location>
</feature>
<dbReference type="PANTHER" id="PTHR32251:SF23">
    <property type="entry name" value="3-OXO-5-ALPHA-STEROID 4-DEHYDROGENASE (DUF1295)"/>
    <property type="match status" value="1"/>
</dbReference>
<evidence type="ECO:0000256" key="1">
    <source>
        <dbReference type="SAM" id="Phobius"/>
    </source>
</evidence>
<feature type="transmembrane region" description="Helical" evidence="1">
    <location>
        <begin position="179"/>
        <end position="197"/>
    </location>
</feature>
<gene>
    <name evidence="2" type="ORF">GCM10007053_14500</name>
</gene>
<evidence type="ECO:0000313" key="3">
    <source>
        <dbReference type="Proteomes" id="UP000644693"/>
    </source>
</evidence>
<feature type="transmembrane region" description="Helical" evidence="1">
    <location>
        <begin position="74"/>
        <end position="95"/>
    </location>
</feature>
<dbReference type="Proteomes" id="UP000644693">
    <property type="component" value="Unassembled WGS sequence"/>
</dbReference>
<reference evidence="2" key="1">
    <citation type="journal article" date="2014" name="Int. J. Syst. Evol. Microbiol.">
        <title>Complete genome sequence of Corynebacterium casei LMG S-19264T (=DSM 44701T), isolated from a smear-ripened cheese.</title>
        <authorList>
            <consortium name="US DOE Joint Genome Institute (JGI-PGF)"/>
            <person name="Walter F."/>
            <person name="Albersmeier A."/>
            <person name="Kalinowski J."/>
            <person name="Ruckert C."/>
        </authorList>
    </citation>
    <scope>NUCLEOTIDE SEQUENCE</scope>
    <source>
        <strain evidence="2">KCTC 23430</strain>
    </source>
</reference>
<dbReference type="AlphaFoldDB" id="A0A919CJJ5"/>
<feature type="transmembrane region" description="Helical" evidence="1">
    <location>
        <begin position="18"/>
        <end position="37"/>
    </location>
</feature>
<keyword evidence="3" id="KW-1185">Reference proteome</keyword>
<keyword evidence="1" id="KW-0812">Transmembrane</keyword>
<organism evidence="2 3">
    <name type="scientific">Parahalioglobus pacificus</name>
    <dbReference type="NCBI Taxonomy" id="930806"/>
    <lineage>
        <taxon>Bacteria</taxon>
        <taxon>Pseudomonadati</taxon>
        <taxon>Pseudomonadota</taxon>
        <taxon>Gammaproteobacteria</taxon>
        <taxon>Cellvibrionales</taxon>
        <taxon>Halieaceae</taxon>
        <taxon>Parahalioglobus</taxon>
    </lineage>
</organism>